<evidence type="ECO:0000313" key="1">
    <source>
        <dbReference type="EMBL" id="TDQ79782.1"/>
    </source>
</evidence>
<name>A0A4R6WLY4_9SPHI</name>
<dbReference type="AlphaFoldDB" id="A0A4R6WLY4"/>
<evidence type="ECO:0000313" key="2">
    <source>
        <dbReference type="Proteomes" id="UP000295292"/>
    </source>
</evidence>
<dbReference type="Proteomes" id="UP000295292">
    <property type="component" value="Unassembled WGS sequence"/>
</dbReference>
<gene>
    <name evidence="1" type="ORF">CLV99_1232</name>
</gene>
<dbReference type="RefSeq" id="WP_133583546.1">
    <property type="nucleotide sequence ID" value="NZ_SNYV01000011.1"/>
</dbReference>
<dbReference type="EMBL" id="SNYV01000011">
    <property type="protein sequence ID" value="TDQ79782.1"/>
    <property type="molecule type" value="Genomic_DNA"/>
</dbReference>
<protein>
    <submittedName>
        <fullName evidence="1">Uncharacterized protein</fullName>
    </submittedName>
</protein>
<proteinExistence type="predicted"/>
<keyword evidence="2" id="KW-1185">Reference proteome</keyword>
<dbReference type="OrthoDB" id="1022664at2"/>
<organism evidence="1 2">
    <name type="scientific">Sphingobacterium yanglingense</name>
    <dbReference type="NCBI Taxonomy" id="1437280"/>
    <lineage>
        <taxon>Bacteria</taxon>
        <taxon>Pseudomonadati</taxon>
        <taxon>Bacteroidota</taxon>
        <taxon>Sphingobacteriia</taxon>
        <taxon>Sphingobacteriales</taxon>
        <taxon>Sphingobacteriaceae</taxon>
        <taxon>Sphingobacterium</taxon>
    </lineage>
</organism>
<sequence length="569" mass="63383">MKIIIKLFLSFFIMYQICGCKKVDERSYSSDTSIKSISVRFVGTERYYQGEITDDQITFEVPIYASDVGELVENDLSRMELVASLPVGTVIESGLEGVRDLTQPASIRVMAAGGESKEYHITVKKTGMNYTVGLLEFGVTKLNGTLEYQSTQVAPYQDGDRIIIEVPNTSKEPLDLTKLQVRIKLQPTCSISPNVNGTIADFTEPMVIQVTDGKGTLRTHTIEIRPTKFNKTKFTQLWFRSIEDLGLTRTNIRSFALAENHFYIGEFEDWSLGKIHSFNTENGQATGKIDQPTTFATQISGDSNGNIAITTKNEFGKGYEFWRFGETNNSYDKLFTFVSWDPLNIEQFGVNKTTITGNIRSGKAYTYTTMPNGQYYSWELNNGVPVSSVPKVVKYDVLKTGGSWDIALVKRANTTSDSDLYISWYNDGANENDGKGSRFEIQEPSGATYQLNPKSHGYKILAYDVFTVQSDTFVAMLTQGKQATSEARLVVFEITDKSKLSLMPGQTGYEDLKVFESGALGISTDFTSGDLHAKVKGFQVDIFVGLSAISNQSASNAGIRKYRMDYLVE</sequence>
<comment type="caution">
    <text evidence="1">The sequence shown here is derived from an EMBL/GenBank/DDBJ whole genome shotgun (WGS) entry which is preliminary data.</text>
</comment>
<accession>A0A4R6WLY4</accession>
<reference evidence="1 2" key="1">
    <citation type="submission" date="2019-03" db="EMBL/GenBank/DDBJ databases">
        <title>Genomic Encyclopedia of Archaeal and Bacterial Type Strains, Phase II (KMG-II): from individual species to whole genera.</title>
        <authorList>
            <person name="Goeker M."/>
        </authorList>
    </citation>
    <scope>NUCLEOTIDE SEQUENCE [LARGE SCALE GENOMIC DNA]</scope>
    <source>
        <strain evidence="1 2">DSM 28353</strain>
    </source>
</reference>